<protein>
    <submittedName>
        <fullName evidence="1">RNA-dependent RNA polymerase</fullName>
    </submittedName>
</protein>
<accession>A0A9E7V869</accession>
<dbReference type="GO" id="GO:0003968">
    <property type="term" value="F:RNA-directed RNA polymerase activity"/>
    <property type="evidence" value="ECO:0007669"/>
    <property type="project" value="UniProtKB-KW"/>
</dbReference>
<sequence length="815" mass="93381">MAVDARQTVINMPLLGNEENAFAHSHEPEVIERNARINAAIEAVDRNIRKAAADKGLLDQEDDRAYAWFESRRSDLPSLVSDASQIALIWENVVKVLGMARRRKEFLLTIKPPPVDTLDHLDAVELDACGVLYTSFRRILGESNVTFSHFSKKTVDAEMEDRFGSINQPGGDVTLEEARCLFSRYLCRKVWVAHEWRKLGESLGGFQERVCYTPIEKPVSEKAKSIALQVLRVVMLLAGSTEEFRKVEHSPSSACLEKPRCEGGKRLCQFVDKRRAPPKHVKPVPIYSSGKIRVVTIDSVDHVKYTWINKWLASGFKKLPCSVFGREVDEWWNDVKEVMTGMEGMYVSGDLDSATDFFDGRLTNALIDELACLDGISEHDIRELKAFTTEAQLQFGSGRKKFLIRQTRGQLMGSVISFPLLCILNLTAYLYTKPDKWLHRFLNPKKAGGKASVRMLQKLREVGVNGDDVAFKGNGLTIAKWLEGVDAIGGIVSRGKTLVNEKFFTINSMLRSDEGHVSVLRASLVTAMTDADRQVSAERSWKEYLSLPNSDNVEQVFEVSRRMKVGLPVQLGGTGLRKKMNIEELLDGWVDREYRRQQESAFLYTEKWKLEDSSRREMLETGFDERSSDESVSGLFTDRRTDEVWLTKEMAKSYSKIYSTQYSHFAVPRPIHRMLLCMLRDHWEDKPALQPFLPELLRVPTFFTRQEIVRDVETTRAQLVGQLIEDYEPMMNGYRLKRVPKRLAYVLQAFQRTRFVAGVDHVKVDPSHPFYTIPSENWNPYRYNAEYRRLVRDVRCQNKLVLAFSRTMDLIEGRK</sequence>
<gene>
    <name evidence="1" type="primary">RdRp</name>
</gene>
<organism evidence="1">
    <name type="scientific">Lentinula edodes ourmia-like virus 1</name>
    <dbReference type="NCBI Taxonomy" id="2992854"/>
    <lineage>
        <taxon>Viruses</taxon>
        <taxon>Riboviria</taxon>
        <taxon>Orthornavirae</taxon>
        <taxon>Lenarviricota</taxon>
        <taxon>Miaviricetes</taxon>
        <taxon>Ourlivirales</taxon>
        <taxon>Botourmiaviridae</taxon>
    </lineage>
</organism>
<keyword evidence="1" id="KW-0696">RNA-directed RNA polymerase</keyword>
<proteinExistence type="predicted"/>
<dbReference type="EMBL" id="OK636214">
    <property type="protein sequence ID" value="UZA97546.1"/>
    <property type="molecule type" value="Genomic_RNA"/>
</dbReference>
<keyword evidence="1" id="KW-0808">Transferase</keyword>
<reference evidence="1" key="1">
    <citation type="submission" date="2021-10" db="EMBL/GenBank/DDBJ databases">
        <authorList>
            <person name="Liu C."/>
            <person name="Xu Z."/>
            <person name="Bian Y."/>
            <person name="Guo M."/>
        </authorList>
    </citation>
    <scope>NUCLEOTIDE SEQUENCE</scope>
    <source>
        <strain evidence="1">LED2-10</strain>
    </source>
</reference>
<keyword evidence="1" id="KW-0548">Nucleotidyltransferase</keyword>
<evidence type="ECO:0000313" key="1">
    <source>
        <dbReference type="EMBL" id="UZA97546.1"/>
    </source>
</evidence>
<name>A0A9E7V869_9VIRU</name>